<keyword evidence="3" id="KW-0647">Proteasome</keyword>
<keyword evidence="1 5" id="KW-0853">WD repeat</keyword>
<dbReference type="InterPro" id="IPR036322">
    <property type="entry name" value="WD40_repeat_dom_sf"/>
</dbReference>
<reference evidence="6" key="1">
    <citation type="submission" date="2021-06" db="EMBL/GenBank/DDBJ databases">
        <authorList>
            <person name="Kallberg Y."/>
            <person name="Tangrot J."/>
            <person name="Rosling A."/>
        </authorList>
    </citation>
    <scope>NUCLEOTIDE SEQUENCE</scope>
    <source>
        <strain evidence="6">IA702</strain>
    </source>
</reference>
<comment type="caution">
    <text evidence="6">The sequence shown here is derived from an EMBL/GenBank/DDBJ whole genome shotgun (WGS) entry which is preliminary data.</text>
</comment>
<keyword evidence="7" id="KW-1185">Reference proteome</keyword>
<dbReference type="PROSITE" id="PS50294">
    <property type="entry name" value="WD_REPEATS_REGION"/>
    <property type="match status" value="2"/>
</dbReference>
<dbReference type="Pfam" id="PF00400">
    <property type="entry name" value="WD40"/>
    <property type="match status" value="3"/>
</dbReference>
<dbReference type="PANTHER" id="PTHR19857">
    <property type="entry name" value="MITOCHONDRIAL DIVISION PROTEIN 1-RELATED"/>
    <property type="match status" value="1"/>
</dbReference>
<feature type="repeat" description="WD" evidence="5">
    <location>
        <begin position="144"/>
        <end position="185"/>
    </location>
</feature>
<dbReference type="InterPro" id="IPR001680">
    <property type="entry name" value="WD40_rpt"/>
</dbReference>
<evidence type="ECO:0000313" key="7">
    <source>
        <dbReference type="Proteomes" id="UP000789572"/>
    </source>
</evidence>
<dbReference type="Proteomes" id="UP000789572">
    <property type="component" value="Unassembled WGS sequence"/>
</dbReference>
<protein>
    <submittedName>
        <fullName evidence="6">5022_t:CDS:1</fullName>
    </submittedName>
</protein>
<dbReference type="PANTHER" id="PTHR19857:SF19">
    <property type="entry name" value="26S PROTEASOME REGULATORY SUBUNIT RPN14"/>
    <property type="match status" value="1"/>
</dbReference>
<evidence type="ECO:0000256" key="5">
    <source>
        <dbReference type="PROSITE-ProRule" id="PRU00221"/>
    </source>
</evidence>
<evidence type="ECO:0000256" key="1">
    <source>
        <dbReference type="ARBA" id="ARBA00022574"/>
    </source>
</evidence>
<evidence type="ECO:0000313" key="6">
    <source>
        <dbReference type="EMBL" id="CAG8631193.1"/>
    </source>
</evidence>
<dbReference type="EMBL" id="CAJVPJ010002891">
    <property type="protein sequence ID" value="CAG8631193.1"/>
    <property type="molecule type" value="Genomic_DNA"/>
</dbReference>
<accession>A0A9N9D7Y1</accession>
<evidence type="ECO:0000256" key="3">
    <source>
        <dbReference type="ARBA" id="ARBA00022942"/>
    </source>
</evidence>
<dbReference type="AlphaFoldDB" id="A0A9N9D7Y1"/>
<keyword evidence="2" id="KW-0677">Repeat</keyword>
<name>A0A9N9D7Y1_9GLOM</name>
<dbReference type="InterPro" id="IPR015943">
    <property type="entry name" value="WD40/YVTN_repeat-like_dom_sf"/>
</dbReference>
<sequence>MPNELTRPIIVPLTTVQADWTEVVSDVVRGVIASGSFWCVNVGRQSVHGSVTIRKNQEDPMTVDFIGNDGLEVTRVTNYSFAITCEQLGINGSIVKGPKATKKIHDSSVTAMDISPGGALFVTGDEKGLIKVGDAKSGTTRRELVGHVAGIGTCRFFPSGQVVLSGSSDFQLRIWSVLDGSNPVTLKAHTKGITDSAIIDRGRNVLSSSRDGTIRLWECGSASVIRTLGNYNVVVNNIALGSVASDIRNWENKEADIDSREVATDDKIICCALENGIISVIDLRSKDEAFSINSYRNTALYACAYDGRYAAVSGSAEGVIELYDIRNPSISTFALQRKDAPIYDIGFINKSSILVAPGDGTAFQFALDTLPTMSSAAHEFVGFDVDPIYSIRTVDSGQSIYAVGRDGCLRSF</sequence>
<dbReference type="GO" id="GO:0000502">
    <property type="term" value="C:proteasome complex"/>
    <property type="evidence" value="ECO:0007669"/>
    <property type="project" value="UniProtKB-KW"/>
</dbReference>
<evidence type="ECO:0000256" key="4">
    <source>
        <dbReference type="ARBA" id="ARBA00038321"/>
    </source>
</evidence>
<dbReference type="Gene3D" id="2.130.10.10">
    <property type="entry name" value="YVTN repeat-like/Quinoprotein amine dehydrogenase"/>
    <property type="match status" value="2"/>
</dbReference>
<dbReference type="PROSITE" id="PS50082">
    <property type="entry name" value="WD_REPEATS_2"/>
    <property type="match status" value="2"/>
</dbReference>
<dbReference type="SMART" id="SM00320">
    <property type="entry name" value="WD40"/>
    <property type="match status" value="4"/>
</dbReference>
<comment type="similarity">
    <text evidence="4">Belongs to the WD repeat PAAF1/RPN14 family.</text>
</comment>
<dbReference type="OrthoDB" id="10257301at2759"/>
<feature type="repeat" description="WD" evidence="5">
    <location>
        <begin position="186"/>
        <end position="227"/>
    </location>
</feature>
<dbReference type="SUPFAM" id="SSF50978">
    <property type="entry name" value="WD40 repeat-like"/>
    <property type="match status" value="1"/>
</dbReference>
<proteinExistence type="inferred from homology"/>
<gene>
    <name evidence="6" type="ORF">POCULU_LOCUS8903</name>
</gene>
<evidence type="ECO:0000256" key="2">
    <source>
        <dbReference type="ARBA" id="ARBA00022737"/>
    </source>
</evidence>
<organism evidence="6 7">
    <name type="scientific">Paraglomus occultum</name>
    <dbReference type="NCBI Taxonomy" id="144539"/>
    <lineage>
        <taxon>Eukaryota</taxon>
        <taxon>Fungi</taxon>
        <taxon>Fungi incertae sedis</taxon>
        <taxon>Mucoromycota</taxon>
        <taxon>Glomeromycotina</taxon>
        <taxon>Glomeromycetes</taxon>
        <taxon>Paraglomerales</taxon>
        <taxon>Paraglomeraceae</taxon>
        <taxon>Paraglomus</taxon>
    </lineage>
</organism>
<dbReference type="InterPro" id="IPR051179">
    <property type="entry name" value="WD_repeat_multifunction"/>
</dbReference>